<evidence type="ECO:0000259" key="1">
    <source>
        <dbReference type="PROSITE" id="PS50995"/>
    </source>
</evidence>
<dbReference type="InterPro" id="IPR000835">
    <property type="entry name" value="HTH_MarR-typ"/>
</dbReference>
<proteinExistence type="predicted"/>
<dbReference type="Proteomes" id="UP000279859">
    <property type="component" value="Unassembled WGS sequence"/>
</dbReference>
<name>A0A3M8KWE1_9MICO</name>
<comment type="caution">
    <text evidence="2">The sequence shown here is derived from an EMBL/GenBank/DDBJ whole genome shotgun (WGS) entry which is preliminary data.</text>
</comment>
<dbReference type="PROSITE" id="PS50995">
    <property type="entry name" value="HTH_MARR_2"/>
    <property type="match status" value="1"/>
</dbReference>
<dbReference type="RefSeq" id="WP_123046751.1">
    <property type="nucleotide sequence ID" value="NZ_RDSR01000028.1"/>
</dbReference>
<protein>
    <submittedName>
        <fullName evidence="2">MarR family transcriptional regulator</fullName>
    </submittedName>
</protein>
<dbReference type="SUPFAM" id="SSF46785">
    <property type="entry name" value="Winged helix' DNA-binding domain"/>
    <property type="match status" value="1"/>
</dbReference>
<keyword evidence="3" id="KW-1185">Reference proteome</keyword>
<dbReference type="GO" id="GO:0003700">
    <property type="term" value="F:DNA-binding transcription factor activity"/>
    <property type="evidence" value="ECO:0007669"/>
    <property type="project" value="InterPro"/>
</dbReference>
<accession>A0A3M8KWE1</accession>
<dbReference type="AlphaFoldDB" id="A0A3M8KWE1"/>
<dbReference type="PANTHER" id="PTHR33164:SF57">
    <property type="entry name" value="MARR-FAMILY TRANSCRIPTIONAL REGULATOR"/>
    <property type="match status" value="1"/>
</dbReference>
<feature type="domain" description="HTH marR-type" evidence="1">
    <location>
        <begin position="19"/>
        <end position="149"/>
    </location>
</feature>
<evidence type="ECO:0000313" key="3">
    <source>
        <dbReference type="Proteomes" id="UP000279859"/>
    </source>
</evidence>
<dbReference type="InterPro" id="IPR036390">
    <property type="entry name" value="WH_DNA-bd_sf"/>
</dbReference>
<dbReference type="GO" id="GO:0006950">
    <property type="term" value="P:response to stress"/>
    <property type="evidence" value="ECO:0007669"/>
    <property type="project" value="TreeGrafter"/>
</dbReference>
<dbReference type="PANTHER" id="PTHR33164">
    <property type="entry name" value="TRANSCRIPTIONAL REGULATOR, MARR FAMILY"/>
    <property type="match status" value="1"/>
</dbReference>
<gene>
    <name evidence="2" type="ORF">EEJ31_13195</name>
</gene>
<dbReference type="Gene3D" id="1.10.10.10">
    <property type="entry name" value="Winged helix-like DNA-binding domain superfamily/Winged helix DNA-binding domain"/>
    <property type="match status" value="1"/>
</dbReference>
<dbReference type="Pfam" id="PF12802">
    <property type="entry name" value="MarR_2"/>
    <property type="match status" value="1"/>
</dbReference>
<sequence>MPVIEQTDAETVAAIAAVEEQLGRLISHVRASMRDAATAMHPALQPFGLKLLRLLARCGPLHAGAAAEALMVDKSVISRQVRALEDLKLLELQPDPADGRVRILALTAFGKDELHRAHVKDKAMVHSRLSSWSAGDLNELASLLARLNSSVE</sequence>
<dbReference type="SMART" id="SM00347">
    <property type="entry name" value="HTH_MARR"/>
    <property type="match status" value="1"/>
</dbReference>
<dbReference type="OrthoDB" id="9154853at2"/>
<dbReference type="EMBL" id="RDSR01000028">
    <property type="protein sequence ID" value="RNE56628.1"/>
    <property type="molecule type" value="Genomic_DNA"/>
</dbReference>
<reference evidence="2 3" key="1">
    <citation type="submission" date="2018-11" db="EMBL/GenBank/DDBJ databases">
        <title>Cryobacterium sp. nov., isolated from rhizosphere soil of lettuce.</title>
        <authorList>
            <person name="Wang Y."/>
        </authorList>
    </citation>
    <scope>NUCLEOTIDE SEQUENCE [LARGE SCALE GENOMIC DNA]</scope>
    <source>
        <strain evidence="2 3">NEAU-85</strain>
    </source>
</reference>
<organism evidence="2 3">
    <name type="scientific">Cryobacterium tepidiphilum</name>
    <dbReference type="NCBI Taxonomy" id="2486026"/>
    <lineage>
        <taxon>Bacteria</taxon>
        <taxon>Bacillati</taxon>
        <taxon>Actinomycetota</taxon>
        <taxon>Actinomycetes</taxon>
        <taxon>Micrococcales</taxon>
        <taxon>Microbacteriaceae</taxon>
        <taxon>Cryobacterium</taxon>
    </lineage>
</organism>
<evidence type="ECO:0000313" key="2">
    <source>
        <dbReference type="EMBL" id="RNE56628.1"/>
    </source>
</evidence>
<dbReference type="InterPro" id="IPR036388">
    <property type="entry name" value="WH-like_DNA-bd_sf"/>
</dbReference>
<dbReference type="InterPro" id="IPR039422">
    <property type="entry name" value="MarR/SlyA-like"/>
</dbReference>